<dbReference type="AlphaFoldDB" id="A0A3R7MAZ0"/>
<dbReference type="EMBL" id="MKKU01000764">
    <property type="protein sequence ID" value="RNF02600.1"/>
    <property type="molecule type" value="Genomic_DNA"/>
</dbReference>
<evidence type="ECO:0000256" key="1">
    <source>
        <dbReference type="SAM" id="MobiDB-lite"/>
    </source>
</evidence>
<dbReference type="PROSITE" id="PS50235">
    <property type="entry name" value="USP_3"/>
    <property type="match status" value="1"/>
</dbReference>
<feature type="domain" description="USP" evidence="2">
    <location>
        <begin position="531"/>
        <end position="938"/>
    </location>
</feature>
<evidence type="ECO:0000313" key="5">
    <source>
        <dbReference type="Proteomes" id="UP000284403"/>
    </source>
</evidence>
<dbReference type="PANTHER" id="PTHR21646:SF23">
    <property type="entry name" value="UBIQUITIN CARBOXYL-TERMINAL HYDROLASE USP2"/>
    <property type="match status" value="1"/>
</dbReference>
<reference evidence="4 5" key="1">
    <citation type="journal article" date="2018" name="BMC Genomics">
        <title>Genomic comparison of Trypanosoma conorhini and Trypanosoma rangeli to Trypanosoma cruzi strains of high and low virulence.</title>
        <authorList>
            <person name="Bradwell K.R."/>
            <person name="Koparde V.N."/>
            <person name="Matveyev A.V."/>
            <person name="Serrano M.G."/>
            <person name="Alves J.M."/>
            <person name="Parikh H."/>
            <person name="Huang B."/>
            <person name="Lee V."/>
            <person name="Espinosa-Alvarez O."/>
            <person name="Ortiz P.A."/>
            <person name="Costa-Martins A.G."/>
            <person name="Teixeira M.M."/>
            <person name="Buck G.A."/>
        </authorList>
    </citation>
    <scope>NUCLEOTIDE SEQUENCE [LARGE SCALE GENOMIC DNA]</scope>
    <source>
        <strain evidence="4 5">025E</strain>
    </source>
</reference>
<dbReference type="InterPro" id="IPR038765">
    <property type="entry name" value="Papain-like_cys_pep_sf"/>
</dbReference>
<protein>
    <submittedName>
        <fullName evidence="4">Putative ubiquitin hydrolase</fullName>
        <ecNumber evidence="4">3.4.-.-</ecNumber>
    </submittedName>
</protein>
<dbReference type="PROSITE" id="PS00972">
    <property type="entry name" value="USP_1"/>
    <property type="match status" value="1"/>
</dbReference>
<dbReference type="Pfam" id="PF00443">
    <property type="entry name" value="UCH"/>
    <property type="match status" value="1"/>
</dbReference>
<dbReference type="PROSITE" id="PS51283">
    <property type="entry name" value="DUSP"/>
    <property type="match status" value="1"/>
</dbReference>
<evidence type="ECO:0000259" key="2">
    <source>
        <dbReference type="PROSITE" id="PS50235"/>
    </source>
</evidence>
<evidence type="ECO:0000313" key="4">
    <source>
        <dbReference type="EMBL" id="RNF02600.1"/>
    </source>
</evidence>
<sequence>MGYQDPNTDVKPIGGDATMQADDDVLSAEDCARPGAGNPNAQSGSVYLVSSTQMSVINGTCESPFSAEVVVPPRDPVPPAEVYVQELLITMERLLHLDDIFVSISKTRDVVQPFTHGVAVFEVPWFATMHGCALRAMTVARGRLPQLREEHASLSGGDAEIDVRHARELFVQRLGGITNSALQSYCSRLFPYRRSSSFELSKTFDQLRERLTQTFLATLSECPQRASVSWVEELEGLLLHDFGWWISLFFPCFRYAISSGSQMQLLWQWTATAPRDEVAFQVYTTATRKNLRCEDSHAGRVALFPLKWMDELFDWLCSSEAEAKEPPGPFDTFQLAELSPAHPGQHVVRADNPKLGVVPEELFELFWRLFGGGPKYLVKGKLIKWKKIKERFSRLKPRRVALAFKFEGLSSQEVLLEDVLHRAEVSEVMRRAMQKLQDHQHSETEGVDAKKWYAALCSDTGVDIFVTHVRGELLQTQRFFPNPCAVTVGDVLGQLSPASSTGKNSGAPELQLLLRLQHDIDEATLRECGVCGLRNIGNTCYMNSALQCLSNMGAVRRAILSLPLSESVNPLVTREMVCLLRQMWSGMQGLADTRNLKTAIGRAVSRFDSYEQQDAMEFIETLLDCMREEMNTGTDECCREVRDSDVPSSAPQQSEISRKDFNNNCGFVPRLFFFQTSTRLECLTCGAETVIFEDNLSLAATVASVTKRRTEVIVLLPTGKRVRLLLQSLCGRDGAVYPADVARELTGLLRADDFVAAATRVETAAPPAVAATAEGNVDGNAARDAGTADDGAGEGRSGLDGHKVIIYGDTGKPLRANNEVLCAAVVPAAAAPGQRSGEAAEEEAPENDGSDVKEEEEGEVYIWYFIRARGAPRSALGELCDVERVPAKVCSTFSDFVKHIMARREYLEGRYLKEKATAGVEVAGAALDPPRVQTRGRW</sequence>
<dbReference type="RefSeq" id="XP_029224680.1">
    <property type="nucleotide sequence ID" value="XM_029375264.1"/>
</dbReference>
<feature type="region of interest" description="Disordered" evidence="1">
    <location>
        <begin position="832"/>
        <end position="853"/>
    </location>
</feature>
<dbReference type="InterPro" id="IPR050185">
    <property type="entry name" value="Ub_carboxyl-term_hydrolase"/>
</dbReference>
<dbReference type="PANTHER" id="PTHR21646">
    <property type="entry name" value="UBIQUITIN CARBOXYL-TERMINAL HYDROLASE"/>
    <property type="match status" value="1"/>
</dbReference>
<dbReference type="GO" id="GO:0016579">
    <property type="term" value="P:protein deubiquitination"/>
    <property type="evidence" value="ECO:0007669"/>
    <property type="project" value="InterPro"/>
</dbReference>
<evidence type="ECO:0000259" key="3">
    <source>
        <dbReference type="PROSITE" id="PS51283"/>
    </source>
</evidence>
<gene>
    <name evidence="4" type="ORF">Tco025E_08414</name>
</gene>
<keyword evidence="5" id="KW-1185">Reference proteome</keyword>
<dbReference type="EC" id="3.4.-.-" evidence="4"/>
<keyword evidence="4" id="KW-0378">Hydrolase</keyword>
<feature type="domain" description="DUSP" evidence="3">
    <location>
        <begin position="274"/>
        <end position="382"/>
    </location>
</feature>
<organism evidence="4 5">
    <name type="scientific">Trypanosoma conorhini</name>
    <dbReference type="NCBI Taxonomy" id="83891"/>
    <lineage>
        <taxon>Eukaryota</taxon>
        <taxon>Discoba</taxon>
        <taxon>Euglenozoa</taxon>
        <taxon>Kinetoplastea</taxon>
        <taxon>Metakinetoplastina</taxon>
        <taxon>Trypanosomatida</taxon>
        <taxon>Trypanosomatidae</taxon>
        <taxon>Trypanosoma</taxon>
    </lineage>
</organism>
<dbReference type="InterPro" id="IPR018200">
    <property type="entry name" value="USP_CS"/>
</dbReference>
<feature type="compositionally biased region" description="Acidic residues" evidence="1">
    <location>
        <begin position="839"/>
        <end position="853"/>
    </location>
</feature>
<dbReference type="InterPro" id="IPR001394">
    <property type="entry name" value="Peptidase_C19_UCH"/>
</dbReference>
<dbReference type="GeneID" id="40322025"/>
<dbReference type="Gene3D" id="3.90.70.10">
    <property type="entry name" value="Cysteine proteinases"/>
    <property type="match status" value="1"/>
</dbReference>
<dbReference type="InterPro" id="IPR006615">
    <property type="entry name" value="Pept_C19_DUSP"/>
</dbReference>
<comment type="caution">
    <text evidence="4">The sequence shown here is derived from an EMBL/GenBank/DDBJ whole genome shotgun (WGS) entry which is preliminary data.</text>
</comment>
<dbReference type="InterPro" id="IPR028889">
    <property type="entry name" value="USP"/>
</dbReference>
<proteinExistence type="predicted"/>
<dbReference type="OrthoDB" id="265776at2759"/>
<accession>A0A3R7MAZ0</accession>
<dbReference type="GO" id="GO:0004843">
    <property type="term" value="F:cysteine-type deubiquitinase activity"/>
    <property type="evidence" value="ECO:0007669"/>
    <property type="project" value="InterPro"/>
</dbReference>
<dbReference type="Proteomes" id="UP000284403">
    <property type="component" value="Unassembled WGS sequence"/>
</dbReference>
<dbReference type="SUPFAM" id="SSF54001">
    <property type="entry name" value="Cysteine proteinases"/>
    <property type="match status" value="1"/>
</dbReference>
<name>A0A3R7MAZ0_9TRYP</name>